<sequence length="328" mass="35159">MTDALSERSPKQRLALIDVARGTALLAMAIYHFTWDLEFFGYVSPGLTTEGGWKLFARLIAGSFLFLVGISLVLGHSNGIRWRSFGKRLLMIAAAALAITIATRFATPDRYIFFGILHCIAASSLLGLAFLRLPPIVTAIAGLAAMLAPYYLASGFFSQNWLLWLGLSSEPVRSNDYVPILPWFGPVLFGIAAARAGQAFGLFAWIASIDRRQIAVEKPLAFAGRHSLAVYLIHQPVLIGLVYLASIAIPAPAADPAANFSASCNSSCASENPADFCNRFCECTLGELRNAGLLETLLTSEADVGLTPGVTEIVNACTASVLEGNRAE</sequence>
<proteinExistence type="predicted"/>
<gene>
    <name evidence="3" type="ORF">OOZ53_20620</name>
</gene>
<feature type="transmembrane region" description="Helical" evidence="1">
    <location>
        <begin position="183"/>
        <end position="207"/>
    </location>
</feature>
<keyword evidence="1" id="KW-1133">Transmembrane helix</keyword>
<evidence type="ECO:0000313" key="3">
    <source>
        <dbReference type="EMBL" id="MDA4847776.1"/>
    </source>
</evidence>
<feature type="transmembrane region" description="Helical" evidence="1">
    <location>
        <begin position="55"/>
        <end position="77"/>
    </location>
</feature>
<feature type="transmembrane region" description="Helical" evidence="1">
    <location>
        <begin position="143"/>
        <end position="163"/>
    </location>
</feature>
<dbReference type="Pfam" id="PF07786">
    <property type="entry name" value="HGSNAT_cat"/>
    <property type="match status" value="1"/>
</dbReference>
<dbReference type="Proteomes" id="UP001148313">
    <property type="component" value="Unassembled WGS sequence"/>
</dbReference>
<dbReference type="EMBL" id="JAPJZH010000015">
    <property type="protein sequence ID" value="MDA4847776.1"/>
    <property type="molecule type" value="Genomic_DNA"/>
</dbReference>
<dbReference type="InterPro" id="IPR012429">
    <property type="entry name" value="HGSNAT_cat"/>
</dbReference>
<evidence type="ECO:0000259" key="2">
    <source>
        <dbReference type="Pfam" id="PF07786"/>
    </source>
</evidence>
<keyword evidence="1" id="KW-0812">Transmembrane</keyword>
<protein>
    <submittedName>
        <fullName evidence="3">Heparan-alpha-glucosaminide N-acetyltransferase</fullName>
    </submittedName>
</protein>
<comment type="caution">
    <text evidence="3">The sequence shown here is derived from an EMBL/GenBank/DDBJ whole genome shotgun (WGS) entry which is preliminary data.</text>
</comment>
<accession>A0ABT4VSU4</accession>
<reference evidence="3" key="1">
    <citation type="submission" date="2022-11" db="EMBL/GenBank/DDBJ databases">
        <title>Hoeflea poritis sp. nov., isolated from scleractinian coral Porites lutea.</title>
        <authorList>
            <person name="Zhang G."/>
            <person name="Wei Q."/>
            <person name="Cai L."/>
        </authorList>
    </citation>
    <scope>NUCLEOTIDE SEQUENCE</scope>
    <source>
        <strain evidence="3">E7-10</strain>
    </source>
</reference>
<feature type="domain" description="Heparan-alpha-glucosaminide N-acetyltransferase catalytic" evidence="2">
    <location>
        <begin position="13"/>
        <end position="236"/>
    </location>
</feature>
<keyword evidence="1" id="KW-0472">Membrane</keyword>
<name>A0ABT4VSU4_9HYPH</name>
<feature type="transmembrane region" description="Helical" evidence="1">
    <location>
        <begin position="112"/>
        <end position="131"/>
    </location>
</feature>
<feature type="transmembrane region" description="Helical" evidence="1">
    <location>
        <begin position="14"/>
        <end position="35"/>
    </location>
</feature>
<feature type="transmembrane region" description="Helical" evidence="1">
    <location>
        <begin position="89"/>
        <end position="106"/>
    </location>
</feature>
<evidence type="ECO:0000256" key="1">
    <source>
        <dbReference type="SAM" id="Phobius"/>
    </source>
</evidence>
<keyword evidence="4" id="KW-1185">Reference proteome</keyword>
<evidence type="ECO:0000313" key="4">
    <source>
        <dbReference type="Proteomes" id="UP001148313"/>
    </source>
</evidence>
<organism evidence="3 4">
    <name type="scientific">Hoeflea poritis</name>
    <dbReference type="NCBI Taxonomy" id="2993659"/>
    <lineage>
        <taxon>Bacteria</taxon>
        <taxon>Pseudomonadati</taxon>
        <taxon>Pseudomonadota</taxon>
        <taxon>Alphaproteobacteria</taxon>
        <taxon>Hyphomicrobiales</taxon>
        <taxon>Rhizobiaceae</taxon>
        <taxon>Hoeflea</taxon>
    </lineage>
</organism>
<feature type="transmembrane region" description="Helical" evidence="1">
    <location>
        <begin position="228"/>
        <end position="249"/>
    </location>
</feature>